<reference evidence="1" key="1">
    <citation type="submission" date="2021-06" db="EMBL/GenBank/DDBJ databases">
        <authorList>
            <person name="Kallberg Y."/>
            <person name="Tangrot J."/>
            <person name="Rosling A."/>
        </authorList>
    </citation>
    <scope>NUCLEOTIDE SEQUENCE</scope>
    <source>
        <strain evidence="1">28 12/20/2015</strain>
    </source>
</reference>
<dbReference type="Proteomes" id="UP000789366">
    <property type="component" value="Unassembled WGS sequence"/>
</dbReference>
<sequence length="203" mass="23653">VNLAKEYRISEQSVSDILKCFEYWLGLNNASTLIQVKCQKKPDNPELEENRAGIFLSIENLYNNFISIHEETKLEAFMSEEAELEAEIINLIECLPIEDLLYVQKYIEVDNYINIKENLTINKIVNIVNGQDESKLEQKQEEIVKISDAVLGLNNLIKYIQQNDLEITSSLIKDLHSLKKYIIYLHNESKRQTMLEEFINLIV</sequence>
<accession>A0ACA9MQ04</accession>
<name>A0ACA9MQ04_9GLOM</name>
<evidence type="ECO:0000313" key="1">
    <source>
        <dbReference type="EMBL" id="CAG8590797.1"/>
    </source>
</evidence>
<proteinExistence type="predicted"/>
<dbReference type="EMBL" id="CAJVPW010008184">
    <property type="protein sequence ID" value="CAG8590797.1"/>
    <property type="molecule type" value="Genomic_DNA"/>
</dbReference>
<evidence type="ECO:0000313" key="2">
    <source>
        <dbReference type="Proteomes" id="UP000789366"/>
    </source>
</evidence>
<comment type="caution">
    <text evidence="1">The sequence shown here is derived from an EMBL/GenBank/DDBJ whole genome shotgun (WGS) entry which is preliminary data.</text>
</comment>
<feature type="non-terminal residue" evidence="1">
    <location>
        <position position="1"/>
    </location>
</feature>
<keyword evidence="2" id="KW-1185">Reference proteome</keyword>
<protein>
    <submittedName>
        <fullName evidence="1">15788_t:CDS:1</fullName>
    </submittedName>
</protein>
<organism evidence="1 2">
    <name type="scientific">Cetraspora pellucida</name>
    <dbReference type="NCBI Taxonomy" id="1433469"/>
    <lineage>
        <taxon>Eukaryota</taxon>
        <taxon>Fungi</taxon>
        <taxon>Fungi incertae sedis</taxon>
        <taxon>Mucoromycota</taxon>
        <taxon>Glomeromycotina</taxon>
        <taxon>Glomeromycetes</taxon>
        <taxon>Diversisporales</taxon>
        <taxon>Gigasporaceae</taxon>
        <taxon>Cetraspora</taxon>
    </lineage>
</organism>
<gene>
    <name evidence="1" type="ORF">SPELUC_LOCUS6737</name>
</gene>